<dbReference type="PROSITE" id="PS51831">
    <property type="entry name" value="HD"/>
    <property type="match status" value="1"/>
</dbReference>
<proteinExistence type="inferred from homology"/>
<dbReference type="SUPFAM" id="SSF109604">
    <property type="entry name" value="HD-domain/PDEase-like"/>
    <property type="match status" value="1"/>
</dbReference>
<dbReference type="NCBIfam" id="NF002326">
    <property type="entry name" value="PRK01286.1-1"/>
    <property type="match status" value="1"/>
</dbReference>
<accession>A0A540VL40</accession>
<dbReference type="InParanoid" id="A0A540VL40"/>
<dbReference type="NCBIfam" id="TIGR01353">
    <property type="entry name" value="dGTP_triPase"/>
    <property type="match status" value="1"/>
</dbReference>
<keyword evidence="1 2" id="KW-0378">Hydrolase</keyword>
<dbReference type="InterPro" id="IPR023023">
    <property type="entry name" value="dNTPase_2"/>
</dbReference>
<evidence type="ECO:0000313" key="5">
    <source>
        <dbReference type="Proteomes" id="UP000317371"/>
    </source>
</evidence>
<dbReference type="PANTHER" id="PTHR11373:SF43">
    <property type="entry name" value="DEOXYGUANOSINETRIPHOSPHATE TRIPHOSPHOHYDROLASE-LIKE PROTEIN"/>
    <property type="match status" value="1"/>
</dbReference>
<name>A0A540VL40_9CHLR</name>
<gene>
    <name evidence="4" type="ORF">FKZ61_03460</name>
</gene>
<dbReference type="InterPro" id="IPR003607">
    <property type="entry name" value="HD/PDEase_dom"/>
</dbReference>
<feature type="domain" description="HD" evidence="3">
    <location>
        <begin position="75"/>
        <end position="202"/>
    </location>
</feature>
<dbReference type="GO" id="GO:0006203">
    <property type="term" value="P:dGTP catabolic process"/>
    <property type="evidence" value="ECO:0007669"/>
    <property type="project" value="TreeGrafter"/>
</dbReference>
<evidence type="ECO:0000313" key="4">
    <source>
        <dbReference type="EMBL" id="TQE97484.1"/>
    </source>
</evidence>
<dbReference type="Pfam" id="PF13286">
    <property type="entry name" value="HD_assoc"/>
    <property type="match status" value="1"/>
</dbReference>
<comment type="similarity">
    <text evidence="2">Belongs to the dGTPase family. Type 2 subfamily.</text>
</comment>
<dbReference type="InterPro" id="IPR050135">
    <property type="entry name" value="dGTPase-like"/>
</dbReference>
<dbReference type="InterPro" id="IPR006261">
    <property type="entry name" value="dGTPase"/>
</dbReference>
<dbReference type="RefSeq" id="WP_141608677.1">
    <property type="nucleotide sequence ID" value="NZ_VIGC02000003.1"/>
</dbReference>
<dbReference type="GO" id="GO:0008832">
    <property type="term" value="F:dGTPase activity"/>
    <property type="evidence" value="ECO:0007669"/>
    <property type="project" value="TreeGrafter"/>
</dbReference>
<dbReference type="EMBL" id="VIGC01000003">
    <property type="protein sequence ID" value="TQE97484.1"/>
    <property type="molecule type" value="Genomic_DNA"/>
</dbReference>
<dbReference type="FunFam" id="1.10.3210.10:FF:000024">
    <property type="entry name" value="Deoxyguanosinetriphosphate triphosphohydrolase-like protein"/>
    <property type="match status" value="1"/>
</dbReference>
<dbReference type="Proteomes" id="UP000317371">
    <property type="component" value="Unassembled WGS sequence"/>
</dbReference>
<dbReference type="CDD" id="cd00077">
    <property type="entry name" value="HDc"/>
    <property type="match status" value="1"/>
</dbReference>
<evidence type="ECO:0000259" key="3">
    <source>
        <dbReference type="PROSITE" id="PS51831"/>
    </source>
</evidence>
<evidence type="ECO:0000256" key="2">
    <source>
        <dbReference type="HAMAP-Rule" id="MF_01212"/>
    </source>
</evidence>
<dbReference type="HAMAP" id="MF_01212">
    <property type="entry name" value="dGTPase_type2"/>
    <property type="match status" value="1"/>
</dbReference>
<dbReference type="AlphaFoldDB" id="A0A540VL40"/>
<evidence type="ECO:0000256" key="1">
    <source>
        <dbReference type="ARBA" id="ARBA00022801"/>
    </source>
</evidence>
<protein>
    <recommendedName>
        <fullName evidence="2">Deoxyguanosinetriphosphate triphosphohydrolase-like protein</fullName>
    </recommendedName>
</protein>
<dbReference type="InterPro" id="IPR026875">
    <property type="entry name" value="PHydrolase_assoc_dom"/>
</dbReference>
<dbReference type="SMART" id="SM00471">
    <property type="entry name" value="HDc"/>
    <property type="match status" value="1"/>
</dbReference>
<comment type="caution">
    <text evidence="4">The sequence shown here is derived from an EMBL/GenBank/DDBJ whole genome shotgun (WGS) entry which is preliminary data.</text>
</comment>
<dbReference type="Gene3D" id="1.10.3210.10">
    <property type="entry name" value="Hypothetical protein af1432"/>
    <property type="match status" value="1"/>
</dbReference>
<reference evidence="4 5" key="1">
    <citation type="submission" date="2019-06" db="EMBL/GenBank/DDBJ databases">
        <title>Genome sequence of Litorilinea aerophila BAA-2444.</title>
        <authorList>
            <person name="Maclea K.S."/>
            <person name="Maurais E.G."/>
            <person name="Iannazzi L.C."/>
        </authorList>
    </citation>
    <scope>NUCLEOTIDE SEQUENCE [LARGE SCALE GENOMIC DNA]</scope>
    <source>
        <strain evidence="4 5">ATCC BAA-2444</strain>
    </source>
</reference>
<dbReference type="PANTHER" id="PTHR11373">
    <property type="entry name" value="DEOXYNUCLEOSIDE TRIPHOSPHATE TRIPHOSPHOHYDROLASE"/>
    <property type="match status" value="1"/>
</dbReference>
<dbReference type="OrthoDB" id="9803619at2"/>
<keyword evidence="5" id="KW-1185">Reference proteome</keyword>
<dbReference type="InterPro" id="IPR006674">
    <property type="entry name" value="HD_domain"/>
</dbReference>
<sequence length="386" mass="44988">MLTREELERREEQFLAPYAMRSSQSRGRVYPEEEHPYRTAYQRDRDRIIHTTAFRRLEYKTQVFVYSEGDHYRNRLTHSIEVAQIGRTLARALGCNEDLTEAICLAHDLGHPPFGHVGEATLNELMRNYGGYDHQRQTYRILTVLEHRYPDHPGLNLTYEVREGVVKHDTDYDVVDARDYHPEERGTLECQLSNLADEIAYNTSDLDDGLRSGILSSDAVQQLGIARKVLESLGMDGRVNLHETMNRHRFIRRLVGMEVTDTIQATQAALEAAEVRSIEELRALPYNVAGYSEEMRELNAELKRYLFRNFYRHYRVVRMASKAARLLRDLFTAYMEEPLQLPPQTQKRVDGHPEGLARVICDYIAGMTDRYAIQEHRRLFDPEERA</sequence>
<dbReference type="Pfam" id="PF01966">
    <property type="entry name" value="HD"/>
    <property type="match status" value="1"/>
</dbReference>
<organism evidence="4 5">
    <name type="scientific">Litorilinea aerophila</name>
    <dbReference type="NCBI Taxonomy" id="1204385"/>
    <lineage>
        <taxon>Bacteria</taxon>
        <taxon>Bacillati</taxon>
        <taxon>Chloroflexota</taxon>
        <taxon>Caldilineae</taxon>
        <taxon>Caldilineales</taxon>
        <taxon>Caldilineaceae</taxon>
        <taxon>Litorilinea</taxon>
    </lineage>
</organism>